<dbReference type="Proteomes" id="UP000299102">
    <property type="component" value="Unassembled WGS sequence"/>
</dbReference>
<keyword evidence="3" id="KW-1185">Reference proteome</keyword>
<evidence type="ECO:0000313" key="2">
    <source>
        <dbReference type="EMBL" id="GBP81178.1"/>
    </source>
</evidence>
<organism evidence="2 3">
    <name type="scientific">Eumeta variegata</name>
    <name type="common">Bagworm moth</name>
    <name type="synonym">Eumeta japonica</name>
    <dbReference type="NCBI Taxonomy" id="151549"/>
    <lineage>
        <taxon>Eukaryota</taxon>
        <taxon>Metazoa</taxon>
        <taxon>Ecdysozoa</taxon>
        <taxon>Arthropoda</taxon>
        <taxon>Hexapoda</taxon>
        <taxon>Insecta</taxon>
        <taxon>Pterygota</taxon>
        <taxon>Neoptera</taxon>
        <taxon>Endopterygota</taxon>
        <taxon>Lepidoptera</taxon>
        <taxon>Glossata</taxon>
        <taxon>Ditrysia</taxon>
        <taxon>Tineoidea</taxon>
        <taxon>Psychidae</taxon>
        <taxon>Oiketicinae</taxon>
        <taxon>Eumeta</taxon>
    </lineage>
</organism>
<evidence type="ECO:0000256" key="1">
    <source>
        <dbReference type="SAM" id="MobiDB-lite"/>
    </source>
</evidence>
<dbReference type="EMBL" id="BGZK01001499">
    <property type="protein sequence ID" value="GBP81178.1"/>
    <property type="molecule type" value="Genomic_DNA"/>
</dbReference>
<protein>
    <submittedName>
        <fullName evidence="2">Uncharacterized protein</fullName>
    </submittedName>
</protein>
<gene>
    <name evidence="2" type="ORF">EVAR_31510_1</name>
</gene>
<dbReference type="AlphaFoldDB" id="A0A4C1YYM4"/>
<feature type="region of interest" description="Disordered" evidence="1">
    <location>
        <begin position="34"/>
        <end position="68"/>
    </location>
</feature>
<sequence length="92" mass="10126">MSVRISQHSRSAPGALARRVRQIITGVIDKYALASHAPPDSSDRAARRERSHSAGGRVGGRRRILAPPLKIANRYRRARPRGSVSQFVTNTN</sequence>
<name>A0A4C1YYM4_EUMVA</name>
<accession>A0A4C1YYM4</accession>
<proteinExistence type="predicted"/>
<feature type="compositionally biased region" description="Basic and acidic residues" evidence="1">
    <location>
        <begin position="41"/>
        <end position="52"/>
    </location>
</feature>
<comment type="caution">
    <text evidence="2">The sequence shown here is derived from an EMBL/GenBank/DDBJ whole genome shotgun (WGS) entry which is preliminary data.</text>
</comment>
<reference evidence="2 3" key="1">
    <citation type="journal article" date="2019" name="Commun. Biol.">
        <title>The bagworm genome reveals a unique fibroin gene that provides high tensile strength.</title>
        <authorList>
            <person name="Kono N."/>
            <person name="Nakamura H."/>
            <person name="Ohtoshi R."/>
            <person name="Tomita M."/>
            <person name="Numata K."/>
            <person name="Arakawa K."/>
        </authorList>
    </citation>
    <scope>NUCLEOTIDE SEQUENCE [LARGE SCALE GENOMIC DNA]</scope>
</reference>
<evidence type="ECO:0000313" key="3">
    <source>
        <dbReference type="Proteomes" id="UP000299102"/>
    </source>
</evidence>